<evidence type="ECO:0000313" key="11">
    <source>
        <dbReference type="EMBL" id="CAB4881012.1"/>
    </source>
</evidence>
<dbReference type="EMBL" id="CAFBMF010000067">
    <property type="protein sequence ID" value="CAB4903569.1"/>
    <property type="molecule type" value="Genomic_DNA"/>
</dbReference>
<evidence type="ECO:0000313" key="8">
    <source>
        <dbReference type="EMBL" id="CAB4729867.1"/>
    </source>
</evidence>
<protein>
    <submittedName>
        <fullName evidence="8">Unannotated protein</fullName>
    </submittedName>
</protein>
<evidence type="ECO:0000256" key="4">
    <source>
        <dbReference type="ARBA" id="ARBA00022989"/>
    </source>
</evidence>
<dbReference type="InterPro" id="IPR032816">
    <property type="entry name" value="VTT_dom"/>
</dbReference>
<name>A0A6J6S5P6_9ZZZZ</name>
<reference evidence="8" key="1">
    <citation type="submission" date="2020-05" db="EMBL/GenBank/DDBJ databases">
        <authorList>
            <person name="Chiriac C."/>
            <person name="Salcher M."/>
            <person name="Ghai R."/>
            <person name="Kavagutti S V."/>
        </authorList>
    </citation>
    <scope>NUCLEOTIDE SEQUENCE</scope>
</reference>
<keyword evidence="5 6" id="KW-0472">Membrane</keyword>
<dbReference type="GO" id="GO:0005886">
    <property type="term" value="C:plasma membrane"/>
    <property type="evidence" value="ECO:0007669"/>
    <property type="project" value="UniProtKB-SubCell"/>
</dbReference>
<dbReference type="EMBL" id="CAFBPS010000068">
    <property type="protein sequence ID" value="CAB5031051.1"/>
    <property type="molecule type" value="Genomic_DNA"/>
</dbReference>
<evidence type="ECO:0000256" key="5">
    <source>
        <dbReference type="ARBA" id="ARBA00023136"/>
    </source>
</evidence>
<dbReference type="Pfam" id="PF09335">
    <property type="entry name" value="VTT_dom"/>
    <property type="match status" value="1"/>
</dbReference>
<keyword evidence="3 6" id="KW-0812">Transmembrane</keyword>
<feature type="transmembrane region" description="Helical" evidence="6">
    <location>
        <begin position="66"/>
        <end position="88"/>
    </location>
</feature>
<evidence type="ECO:0000256" key="3">
    <source>
        <dbReference type="ARBA" id="ARBA00022692"/>
    </source>
</evidence>
<sequence length="211" mass="22736">MLALFNVESWLQSGGLFLLAAIVFAESGLLVGFFLPGDSLLFIAGFLTSSAGPAALGVKADSLPSLPLVAIVVALAAILGDQVGYLFGQRVGPSLFQRNESRLFKPSHVQKAHDFLEKHGSKTIVMARFVPVVRTFAPIVAGVGKMNYRTFITYNIIGGVVWGVGITTLGHYLGDISWVKDNIELASLAIVVISVAPMLFEVIRHRRANRK</sequence>
<dbReference type="EMBL" id="CAEZZP010000109">
    <property type="protein sequence ID" value="CAB4780994.1"/>
    <property type="molecule type" value="Genomic_DNA"/>
</dbReference>
<feature type="transmembrane region" description="Helical" evidence="6">
    <location>
        <begin position="185"/>
        <end position="203"/>
    </location>
</feature>
<dbReference type="EMBL" id="CAFAAL010000080">
    <property type="protein sequence ID" value="CAB4806773.1"/>
    <property type="molecule type" value="Genomic_DNA"/>
</dbReference>
<evidence type="ECO:0000256" key="2">
    <source>
        <dbReference type="ARBA" id="ARBA00022475"/>
    </source>
</evidence>
<gene>
    <name evidence="8" type="ORF">UFOPK2658_01617</name>
    <name evidence="9" type="ORF">UFOPK2880_01444</name>
    <name evidence="10" type="ORF">UFOPK3004_00981</name>
    <name evidence="11" type="ORF">UFOPK3304_01644</name>
    <name evidence="12" type="ORF">UFOPK3494_01072</name>
    <name evidence="13" type="ORF">UFOPK4134_00984</name>
</gene>
<dbReference type="InterPro" id="IPR032818">
    <property type="entry name" value="DedA-like"/>
</dbReference>
<accession>A0A6J6S5P6</accession>
<organism evidence="8">
    <name type="scientific">freshwater metagenome</name>
    <dbReference type="NCBI Taxonomy" id="449393"/>
    <lineage>
        <taxon>unclassified sequences</taxon>
        <taxon>metagenomes</taxon>
        <taxon>ecological metagenomes</taxon>
    </lineage>
</organism>
<dbReference type="EMBL" id="CAEZYH010000096">
    <property type="protein sequence ID" value="CAB4729867.1"/>
    <property type="molecule type" value="Genomic_DNA"/>
</dbReference>
<keyword evidence="4 6" id="KW-1133">Transmembrane helix</keyword>
<dbReference type="EMBL" id="CAFBLJ010000123">
    <property type="protein sequence ID" value="CAB4881012.1"/>
    <property type="molecule type" value="Genomic_DNA"/>
</dbReference>
<evidence type="ECO:0000313" key="9">
    <source>
        <dbReference type="EMBL" id="CAB4780994.1"/>
    </source>
</evidence>
<comment type="subcellular location">
    <subcellularLocation>
        <location evidence="1">Cell membrane</location>
        <topology evidence="1">Multi-pass membrane protein</topology>
    </subcellularLocation>
</comment>
<evidence type="ECO:0000313" key="10">
    <source>
        <dbReference type="EMBL" id="CAB4806773.1"/>
    </source>
</evidence>
<dbReference type="AlphaFoldDB" id="A0A6J6S5P6"/>
<evidence type="ECO:0000256" key="6">
    <source>
        <dbReference type="SAM" id="Phobius"/>
    </source>
</evidence>
<feature type="domain" description="VTT" evidence="7">
    <location>
        <begin position="35"/>
        <end position="171"/>
    </location>
</feature>
<evidence type="ECO:0000313" key="13">
    <source>
        <dbReference type="EMBL" id="CAB5031051.1"/>
    </source>
</evidence>
<dbReference type="PANTHER" id="PTHR30353">
    <property type="entry name" value="INNER MEMBRANE PROTEIN DEDA-RELATED"/>
    <property type="match status" value="1"/>
</dbReference>
<evidence type="ECO:0000256" key="1">
    <source>
        <dbReference type="ARBA" id="ARBA00004651"/>
    </source>
</evidence>
<dbReference type="PANTHER" id="PTHR30353:SF0">
    <property type="entry name" value="TRANSMEMBRANE PROTEIN"/>
    <property type="match status" value="1"/>
</dbReference>
<evidence type="ECO:0000259" key="7">
    <source>
        <dbReference type="Pfam" id="PF09335"/>
    </source>
</evidence>
<keyword evidence="2" id="KW-1003">Cell membrane</keyword>
<feature type="transmembrane region" description="Helical" evidence="6">
    <location>
        <begin position="15"/>
        <end position="35"/>
    </location>
</feature>
<feature type="transmembrane region" description="Helical" evidence="6">
    <location>
        <begin position="151"/>
        <end position="173"/>
    </location>
</feature>
<evidence type="ECO:0000313" key="12">
    <source>
        <dbReference type="EMBL" id="CAB4903569.1"/>
    </source>
</evidence>
<proteinExistence type="predicted"/>